<feature type="transmembrane region" description="Helical" evidence="2">
    <location>
        <begin position="12"/>
        <end position="33"/>
    </location>
</feature>
<dbReference type="InterPro" id="IPR045584">
    <property type="entry name" value="Pilin-like"/>
</dbReference>
<sequence length="151" mass="17170">MKILFSNKGFTLIELMIVIVMMSILLMIAIPSYQHFIRKSWASKAEQAVMDIALQLDRHKARNFNYQGFNYTENEIIQVAKQKYDLSIVDGDDVSKKLTDQGVIGRNWVIKASTDDVRNYKFLMTSTGIKCKNLDATELSFSNCGAGSESW</sequence>
<evidence type="ECO:0000313" key="3">
    <source>
        <dbReference type="EMBL" id="MDQ9072302.1"/>
    </source>
</evidence>
<protein>
    <submittedName>
        <fullName evidence="3">Prepilin-type N-terminal cleavage/methylation domain-containing protein</fullName>
    </submittedName>
</protein>
<dbReference type="Pfam" id="PF07963">
    <property type="entry name" value="N_methyl"/>
    <property type="match status" value="1"/>
</dbReference>
<dbReference type="Gene3D" id="3.30.700.10">
    <property type="entry name" value="Glycoprotein, Type 4 Pilin"/>
    <property type="match status" value="1"/>
</dbReference>
<organism evidence="3 4">
    <name type="scientific">Acinetobacter gerneri</name>
    <dbReference type="NCBI Taxonomy" id="202952"/>
    <lineage>
        <taxon>Bacteria</taxon>
        <taxon>Pseudomonadati</taxon>
        <taxon>Pseudomonadota</taxon>
        <taxon>Gammaproteobacteria</taxon>
        <taxon>Moraxellales</taxon>
        <taxon>Moraxellaceae</taxon>
        <taxon>Acinetobacter</taxon>
    </lineage>
</organism>
<name>A0AAW8JJU2_9GAMM</name>
<dbReference type="PROSITE" id="PS00409">
    <property type="entry name" value="PROKAR_NTER_METHYL"/>
    <property type="match status" value="1"/>
</dbReference>
<proteinExistence type="predicted"/>
<dbReference type="EMBL" id="JAVIDA010000018">
    <property type="protein sequence ID" value="MDQ9072302.1"/>
    <property type="molecule type" value="Genomic_DNA"/>
</dbReference>
<reference evidence="3" key="1">
    <citation type="submission" date="2023-08" db="EMBL/GenBank/DDBJ databases">
        <title>Emergence of clinically-relevant ST2 carbapenem-resistant Acinetobacter baumannii strains in hospital sewages in Zhejiang, East of China.</title>
        <authorList>
            <person name="Kaichao C."/>
            <person name="Zhang R."/>
        </authorList>
    </citation>
    <scope>NUCLEOTIDE SEQUENCE</scope>
    <source>
        <strain evidence="3">M-SY-60</strain>
    </source>
</reference>
<dbReference type="SUPFAM" id="SSF54523">
    <property type="entry name" value="Pili subunits"/>
    <property type="match status" value="1"/>
</dbReference>
<dbReference type="Proteomes" id="UP001243195">
    <property type="component" value="Unassembled WGS sequence"/>
</dbReference>
<evidence type="ECO:0000256" key="2">
    <source>
        <dbReference type="SAM" id="Phobius"/>
    </source>
</evidence>
<dbReference type="InterPro" id="IPR031982">
    <property type="entry name" value="PilE-like"/>
</dbReference>
<dbReference type="Pfam" id="PF16732">
    <property type="entry name" value="ComP_DUS"/>
    <property type="match status" value="1"/>
</dbReference>
<dbReference type="GO" id="GO:0043683">
    <property type="term" value="P:type IV pilus assembly"/>
    <property type="evidence" value="ECO:0007669"/>
    <property type="project" value="InterPro"/>
</dbReference>
<keyword evidence="2" id="KW-1133">Transmembrane helix</keyword>
<dbReference type="GO" id="GO:0015627">
    <property type="term" value="C:type II protein secretion system complex"/>
    <property type="evidence" value="ECO:0007669"/>
    <property type="project" value="InterPro"/>
</dbReference>
<keyword evidence="1" id="KW-0488">Methylation</keyword>
<comment type="caution">
    <text evidence="3">The sequence shown here is derived from an EMBL/GenBank/DDBJ whole genome shotgun (WGS) entry which is preliminary data.</text>
</comment>
<dbReference type="AlphaFoldDB" id="A0AAW8JJU2"/>
<evidence type="ECO:0000313" key="4">
    <source>
        <dbReference type="Proteomes" id="UP001243195"/>
    </source>
</evidence>
<accession>A0AAW8JJU2</accession>
<evidence type="ECO:0000256" key="1">
    <source>
        <dbReference type="ARBA" id="ARBA00022481"/>
    </source>
</evidence>
<dbReference type="InterPro" id="IPR000983">
    <property type="entry name" value="Bac_GSPG_pilin"/>
</dbReference>
<keyword evidence="2" id="KW-0472">Membrane</keyword>
<dbReference type="GO" id="GO:0015628">
    <property type="term" value="P:protein secretion by the type II secretion system"/>
    <property type="evidence" value="ECO:0007669"/>
    <property type="project" value="InterPro"/>
</dbReference>
<keyword evidence="2" id="KW-0812">Transmembrane</keyword>
<dbReference type="PRINTS" id="PR00813">
    <property type="entry name" value="BCTERIALGSPG"/>
</dbReference>
<dbReference type="InterPro" id="IPR012902">
    <property type="entry name" value="N_methyl_site"/>
</dbReference>
<gene>
    <name evidence="3" type="ORF">RFH51_12620</name>
</gene>
<dbReference type="RefSeq" id="WP_308956722.1">
    <property type="nucleotide sequence ID" value="NZ_JAVICY010000021.1"/>
</dbReference>
<dbReference type="NCBIfam" id="TIGR02532">
    <property type="entry name" value="IV_pilin_GFxxxE"/>
    <property type="match status" value="1"/>
</dbReference>